<evidence type="ECO:0000313" key="8">
    <source>
        <dbReference type="EMBL" id="MBB5342874.1"/>
    </source>
</evidence>
<gene>
    <name evidence="8" type="ORF">HDF10_000824</name>
</gene>
<evidence type="ECO:0000259" key="7">
    <source>
        <dbReference type="Pfam" id="PF01593"/>
    </source>
</evidence>
<evidence type="ECO:0000256" key="1">
    <source>
        <dbReference type="ARBA" id="ARBA00004814"/>
    </source>
</evidence>
<dbReference type="InterPro" id="IPR036188">
    <property type="entry name" value="FAD/NAD-bd_sf"/>
</dbReference>
<dbReference type="PANTHER" id="PTHR10742:SF410">
    <property type="entry name" value="LYSINE-SPECIFIC HISTONE DEMETHYLASE 2"/>
    <property type="match status" value="1"/>
</dbReference>
<name>A0A7W8N2B4_9BACT</name>
<dbReference type="Gene3D" id="1.20.1440.240">
    <property type="match status" value="1"/>
</dbReference>
<keyword evidence="8" id="KW-0560">Oxidoreductase</keyword>
<evidence type="ECO:0000313" key="9">
    <source>
        <dbReference type="Proteomes" id="UP000569092"/>
    </source>
</evidence>
<evidence type="ECO:0000256" key="2">
    <source>
        <dbReference type="ARBA" id="ARBA00005833"/>
    </source>
</evidence>
<dbReference type="SUPFAM" id="SSF51905">
    <property type="entry name" value="FAD/NAD(P)-binding domain"/>
    <property type="match status" value="1"/>
</dbReference>
<sequence length="528" mass="57647">MSLTRRVFIQRIAQIGGYSAAFATMQALGLMPAVGQSPLPQLPADFGKGKKVIILGAGIAGMTAAYELRKAGFDCTILEARNRPGGRNWTVRDGTKVEFTDGTTQNCEWQDGGYLNAGPARIPSIHTHILGYCQELGVRLEVEVNTSRSALMQSPKLNHGDPVQQRQVVHDTRGYLAELLSKAINKHTLDDELSKEETARLLEFLQNFGDLNKDGHYTGTPRAGFITGPGAGPVNSVLHKPLNFSELLAADMSTGEFYEEQIDWQATMFQPIGGMDRIAYGFAKSLGNIILYECPVTEITTSGQSVTVAYTRSGTPQTITADFCICTLPLPILAKTKNNFSPETQQAFAGMSMVPLYKIAWQSPRFWEKENNIYGGISFLKDKVDLVWYPTDKLFSPTGVLVAGFNSEQEIIGGLGGTTTGKLSPFGALPTIEAKFEASRQAVEILHPGRSHLLTKPIYVAWSRIPYSLGCLANNFVSGSAPAYAQLEKPEGKTYFAGDYLSHLVAWQEGAVLSAHHAIERIAKQMQT</sequence>
<dbReference type="GO" id="GO:0009851">
    <property type="term" value="P:auxin biosynthetic process"/>
    <property type="evidence" value="ECO:0007669"/>
    <property type="project" value="UniProtKB-KW"/>
</dbReference>
<comment type="catalytic activity">
    <reaction evidence="6">
        <text>L-tryptophan + O2 = indole-3-acetamide + CO2 + H2O</text>
        <dbReference type="Rhea" id="RHEA:16165"/>
        <dbReference type="ChEBI" id="CHEBI:15377"/>
        <dbReference type="ChEBI" id="CHEBI:15379"/>
        <dbReference type="ChEBI" id="CHEBI:16031"/>
        <dbReference type="ChEBI" id="CHEBI:16526"/>
        <dbReference type="ChEBI" id="CHEBI:57912"/>
        <dbReference type="EC" id="1.13.12.3"/>
    </reaction>
</comment>
<dbReference type="EMBL" id="JACHDZ010000001">
    <property type="protein sequence ID" value="MBB5342874.1"/>
    <property type="molecule type" value="Genomic_DNA"/>
</dbReference>
<comment type="caution">
    <text evidence="8">The sequence shown here is derived from an EMBL/GenBank/DDBJ whole genome shotgun (WGS) entry which is preliminary data.</text>
</comment>
<evidence type="ECO:0000256" key="5">
    <source>
        <dbReference type="ARBA" id="ARBA00023070"/>
    </source>
</evidence>
<dbReference type="InterPro" id="IPR050281">
    <property type="entry name" value="Flavin_monoamine_oxidase"/>
</dbReference>
<dbReference type="InterPro" id="IPR002937">
    <property type="entry name" value="Amino_oxidase"/>
</dbReference>
<accession>A0A7W8N2B4</accession>
<comment type="pathway">
    <text evidence="1">Plant hormone metabolism; auxin biosynthesis.</text>
</comment>
<feature type="domain" description="Amine oxidase" evidence="7">
    <location>
        <begin position="59"/>
        <end position="521"/>
    </location>
</feature>
<proteinExistence type="inferred from homology"/>
<comment type="similarity">
    <text evidence="2">Belongs to the tryptophan 2-monooxygenase family.</text>
</comment>
<dbReference type="SUPFAM" id="SSF54373">
    <property type="entry name" value="FAD-linked reductases, C-terminal domain"/>
    <property type="match status" value="1"/>
</dbReference>
<protein>
    <recommendedName>
        <fullName evidence="4">Tryptophan 2-monooxygenase</fullName>
        <ecNumber evidence="3">1.13.12.3</ecNumber>
    </recommendedName>
</protein>
<dbReference type="Pfam" id="PF01593">
    <property type="entry name" value="Amino_oxidase"/>
    <property type="match status" value="1"/>
</dbReference>
<dbReference type="GO" id="GO:0050361">
    <property type="term" value="F:tryptophan 2-monooxygenase activity"/>
    <property type="evidence" value="ECO:0007669"/>
    <property type="project" value="UniProtKB-EC"/>
</dbReference>
<evidence type="ECO:0000256" key="4">
    <source>
        <dbReference type="ARBA" id="ARBA00017871"/>
    </source>
</evidence>
<organism evidence="8 9">
    <name type="scientific">Tunturiibacter lichenicola</name>
    <dbReference type="NCBI Taxonomy" id="2051959"/>
    <lineage>
        <taxon>Bacteria</taxon>
        <taxon>Pseudomonadati</taxon>
        <taxon>Acidobacteriota</taxon>
        <taxon>Terriglobia</taxon>
        <taxon>Terriglobales</taxon>
        <taxon>Acidobacteriaceae</taxon>
        <taxon>Tunturiibacter</taxon>
    </lineage>
</organism>
<keyword evidence="5" id="KW-0073">Auxin biosynthesis</keyword>
<dbReference type="Proteomes" id="UP000569092">
    <property type="component" value="Unassembled WGS sequence"/>
</dbReference>
<dbReference type="PANTHER" id="PTHR10742">
    <property type="entry name" value="FLAVIN MONOAMINE OXIDASE"/>
    <property type="match status" value="1"/>
</dbReference>
<dbReference type="AlphaFoldDB" id="A0A7W8N2B4"/>
<evidence type="ECO:0000256" key="6">
    <source>
        <dbReference type="ARBA" id="ARBA00047321"/>
    </source>
</evidence>
<dbReference type="Gene3D" id="3.90.660.10">
    <property type="match status" value="1"/>
</dbReference>
<dbReference type="Gene3D" id="3.50.50.60">
    <property type="entry name" value="FAD/NAD(P)-binding domain"/>
    <property type="match status" value="1"/>
</dbReference>
<dbReference type="EC" id="1.13.12.3" evidence="3"/>
<reference evidence="8 9" key="1">
    <citation type="submission" date="2020-08" db="EMBL/GenBank/DDBJ databases">
        <title>Genomic Encyclopedia of Type Strains, Phase IV (KMG-V): Genome sequencing to study the core and pangenomes of soil and plant-associated prokaryotes.</title>
        <authorList>
            <person name="Whitman W."/>
        </authorList>
    </citation>
    <scope>NUCLEOTIDE SEQUENCE [LARGE SCALE GENOMIC DNA]</scope>
    <source>
        <strain evidence="8 9">M8US30</strain>
    </source>
</reference>
<evidence type="ECO:0000256" key="3">
    <source>
        <dbReference type="ARBA" id="ARBA00012535"/>
    </source>
</evidence>